<organism evidence="10 11">
    <name type="scientific">Branchiostoma belcheri</name>
    <name type="common">Amphioxus</name>
    <dbReference type="NCBI Taxonomy" id="7741"/>
    <lineage>
        <taxon>Eukaryota</taxon>
        <taxon>Metazoa</taxon>
        <taxon>Chordata</taxon>
        <taxon>Cephalochordata</taxon>
        <taxon>Leptocardii</taxon>
        <taxon>Amphioxiformes</taxon>
        <taxon>Branchiostomatidae</taxon>
        <taxon>Branchiostoma</taxon>
    </lineage>
</organism>
<dbReference type="GeneID" id="109464077"/>
<evidence type="ECO:0000256" key="3">
    <source>
        <dbReference type="ARBA" id="ARBA00005563"/>
    </source>
</evidence>
<dbReference type="GO" id="GO:0044778">
    <property type="term" value="P:meiotic DNA integrity checkpoint signaling"/>
    <property type="evidence" value="ECO:0007669"/>
    <property type="project" value="TreeGrafter"/>
</dbReference>
<evidence type="ECO:0000256" key="4">
    <source>
        <dbReference type="ARBA" id="ARBA00022490"/>
    </source>
</evidence>
<dbReference type="FunFam" id="3.70.10.10:FF:000006">
    <property type="entry name" value="Checkpoint protein"/>
    <property type="match status" value="1"/>
</dbReference>
<comment type="subunit">
    <text evidence="8">Component of the toroidal 9-1-1 (RAD9-RAD1-HUS1) complex, composed of RAD9A, RAD1 and HUS1. The 9-1-1 complex associates with LIG1, POLB, FEN1, RAD17, HDAC1, RPA1 and RPA2. The 9-1-1 complex associates with the RAD17-RFC complex. HUS1 interacts with POLB, HDAC1, FEN1, PCNA and RAD9B. HUS1 does not interact with RAD17. Interacts with DNAJC7.</text>
</comment>
<evidence type="ECO:0000256" key="1">
    <source>
        <dbReference type="ARBA" id="ARBA00004123"/>
    </source>
</evidence>
<accession>A0A6P4XWW0</accession>
<dbReference type="GO" id="GO:0009314">
    <property type="term" value="P:response to radiation"/>
    <property type="evidence" value="ECO:0007669"/>
    <property type="project" value="UniProtKB-ARBA"/>
</dbReference>
<dbReference type="Gene3D" id="3.70.10.10">
    <property type="match status" value="1"/>
</dbReference>
<reference evidence="11" key="1">
    <citation type="submission" date="2025-08" db="UniProtKB">
        <authorList>
            <consortium name="RefSeq"/>
        </authorList>
    </citation>
    <scope>IDENTIFICATION</scope>
    <source>
        <tissue evidence="11">Gonad</tissue>
    </source>
</reference>
<sequence>MRFRAKIVDIACIQHFTRVVSTISKLCKTCTFRLTPGKIYFILSEQVANGGVSMWCELPQANFFDQFQMDGVSTEDNEIYLELVPDNMSRALKSAQAAKLVKIKLTKKHAACLTFEIELPSLTNQSRTVVHDVPVNVIARRLWGEYQEPAMPQFDVSVYLPPLKTIKTVVEKMKNLSNFLVLSANRNGDMTLKVETDLASVTTLFRDLETPSWSREEESGLCPSDRDPEEMAEARVDIRKFSQFLVGQQVNPDRIICNIVDGNILHFFVLHEDLSLQYFIPTVAV</sequence>
<dbReference type="Pfam" id="PF04005">
    <property type="entry name" value="Hus1"/>
    <property type="match status" value="1"/>
</dbReference>
<evidence type="ECO:0000256" key="2">
    <source>
        <dbReference type="ARBA" id="ARBA00004514"/>
    </source>
</evidence>
<dbReference type="GO" id="GO:0000723">
    <property type="term" value="P:telomere maintenance"/>
    <property type="evidence" value="ECO:0007669"/>
    <property type="project" value="TreeGrafter"/>
</dbReference>
<dbReference type="GO" id="GO:0005730">
    <property type="term" value="C:nucleolus"/>
    <property type="evidence" value="ECO:0007669"/>
    <property type="project" value="InterPro"/>
</dbReference>
<dbReference type="OrthoDB" id="10063861at2759"/>
<evidence type="ECO:0000256" key="5">
    <source>
        <dbReference type="ARBA" id="ARBA00022763"/>
    </source>
</evidence>
<dbReference type="GO" id="GO:0000724">
    <property type="term" value="P:double-strand break repair via homologous recombination"/>
    <property type="evidence" value="ECO:0007669"/>
    <property type="project" value="TreeGrafter"/>
</dbReference>
<dbReference type="KEGG" id="bbel:109464077"/>
<dbReference type="AlphaFoldDB" id="A0A6P4XWW0"/>
<keyword evidence="6" id="KW-0539">Nucleus</keyword>
<dbReference type="GO" id="GO:0035861">
    <property type="term" value="C:site of double-strand break"/>
    <property type="evidence" value="ECO:0007669"/>
    <property type="project" value="TreeGrafter"/>
</dbReference>
<dbReference type="InterPro" id="IPR016580">
    <property type="entry name" value="HUS1"/>
</dbReference>
<keyword evidence="4" id="KW-0963">Cytoplasm</keyword>
<dbReference type="GO" id="GO:0030896">
    <property type="term" value="C:checkpoint clamp complex"/>
    <property type="evidence" value="ECO:0007669"/>
    <property type="project" value="InterPro"/>
</dbReference>
<dbReference type="PANTHER" id="PTHR12900:SF0">
    <property type="entry name" value="CHECKPOINT PROTEIN"/>
    <property type="match status" value="1"/>
</dbReference>
<gene>
    <name evidence="11" type="primary">LOC109464077</name>
</gene>
<comment type="function">
    <text evidence="7">Component of the 9-1-1 cell-cycle checkpoint response complex that plays a major role in DNA repair. The 9-1-1 complex is recruited to DNA lesion upon damage by the RAD17-replication factor C (RFC) clamp loader complex. Acts then as a sliding clamp platform on DNA for several proteins involved in long-patch base excision repair (LP-BER). The 9-1-1 complex stimulates DNA polymerase beta (POLB) activity by increasing its affinity for the 3'-OH end of the primer-template and stabilizes POLB to those sites where LP-BER proceeds; endonuclease FEN1 cleavage activity on substrates with double, nick, or gap flaps of distinct sequences and lengths; and DNA ligase I (LIG1) on long-patch base excision repair substrates. The 9-1-1 complex is necessary for the recruitment of RHNO1 to sites of double-stranded breaks (DSB) occurring during the S phase.</text>
</comment>
<dbReference type="GO" id="GO:0005829">
    <property type="term" value="C:cytosol"/>
    <property type="evidence" value="ECO:0007669"/>
    <property type="project" value="UniProtKB-SubCell"/>
</dbReference>
<dbReference type="PANTHER" id="PTHR12900">
    <property type="entry name" value="MITOTIC AND DNA DAMAGE CHECKPOINT PROTEIN HUS1"/>
    <property type="match status" value="1"/>
</dbReference>
<dbReference type="GO" id="GO:0031573">
    <property type="term" value="P:mitotic intra-S DNA damage checkpoint signaling"/>
    <property type="evidence" value="ECO:0007669"/>
    <property type="project" value="TreeGrafter"/>
</dbReference>
<dbReference type="InterPro" id="IPR046938">
    <property type="entry name" value="DNA_clamp_sf"/>
</dbReference>
<evidence type="ECO:0000313" key="10">
    <source>
        <dbReference type="Proteomes" id="UP000515135"/>
    </source>
</evidence>
<proteinExistence type="inferred from homology"/>
<dbReference type="RefSeq" id="XP_019616563.1">
    <property type="nucleotide sequence ID" value="XM_019761004.1"/>
</dbReference>
<evidence type="ECO:0000313" key="11">
    <source>
        <dbReference type="RefSeq" id="XP_019616563.1"/>
    </source>
</evidence>
<evidence type="ECO:0000256" key="6">
    <source>
        <dbReference type="ARBA" id="ARBA00023242"/>
    </source>
</evidence>
<dbReference type="PIRSF" id="PIRSF011312">
    <property type="entry name" value="Cell_cycle_HUS1"/>
    <property type="match status" value="1"/>
</dbReference>
<keyword evidence="5" id="KW-0227">DNA damage</keyword>
<dbReference type="GO" id="GO:0006289">
    <property type="term" value="P:nucleotide-excision repair"/>
    <property type="evidence" value="ECO:0007669"/>
    <property type="project" value="TreeGrafter"/>
</dbReference>
<name>A0A6P4XWW0_BRABE</name>
<protein>
    <recommendedName>
        <fullName evidence="9">Checkpoint protein</fullName>
    </recommendedName>
</protein>
<evidence type="ECO:0000256" key="9">
    <source>
        <dbReference type="PIRNR" id="PIRNR011312"/>
    </source>
</evidence>
<dbReference type="Proteomes" id="UP000515135">
    <property type="component" value="Unplaced"/>
</dbReference>
<comment type="subcellular location">
    <subcellularLocation>
        <location evidence="2">Cytoplasm</location>
        <location evidence="2">Cytosol</location>
    </subcellularLocation>
    <subcellularLocation>
        <location evidence="1">Nucleus</location>
    </subcellularLocation>
</comment>
<evidence type="ECO:0000256" key="7">
    <source>
        <dbReference type="ARBA" id="ARBA00055414"/>
    </source>
</evidence>
<evidence type="ECO:0000256" key="8">
    <source>
        <dbReference type="ARBA" id="ARBA00061731"/>
    </source>
</evidence>
<dbReference type="InterPro" id="IPR007150">
    <property type="entry name" value="HUS1/Mec3"/>
</dbReference>
<dbReference type="SUPFAM" id="SSF55979">
    <property type="entry name" value="DNA clamp"/>
    <property type="match status" value="1"/>
</dbReference>
<keyword evidence="10" id="KW-1185">Reference proteome</keyword>
<dbReference type="GO" id="GO:0033314">
    <property type="term" value="P:mitotic DNA replication checkpoint signaling"/>
    <property type="evidence" value="ECO:0007669"/>
    <property type="project" value="TreeGrafter"/>
</dbReference>
<comment type="similarity">
    <text evidence="3 9">Belongs to the HUS1 family.</text>
</comment>